<keyword evidence="4" id="KW-1185">Reference proteome</keyword>
<sequence length="268" mass="28526">MMIQIISHALKGFWKRETSEIPAACYDVCNDAFMEGQAEGKTAKLCESDSPFMKALQNCSTCVDGSSLEGFNGTLQNQFSEFSIWLRYCNTTLTKSSEQSRVQSLLAKESDLLASAQALGSQIASLGINSSLAIATATATGTQSSTFLTTTSGSQGLVTVYATQTASGSGNSAGSKSHSNATTIAPAVVVPVVAVAIIAVLGFFFVRRRRLRKVKDSNLNTQPPMDDKPQLHADEFRPELEGSDRGVARSVLGQKVPRRITCKGRGGS</sequence>
<reference evidence="3" key="2">
    <citation type="journal article" date="2023" name="IMA Fungus">
        <title>Comparative genomic study of the Penicillium genus elucidates a diverse pangenome and 15 lateral gene transfer events.</title>
        <authorList>
            <person name="Petersen C."/>
            <person name="Sorensen T."/>
            <person name="Nielsen M.R."/>
            <person name="Sondergaard T.E."/>
            <person name="Sorensen J.L."/>
            <person name="Fitzpatrick D.A."/>
            <person name="Frisvad J.C."/>
            <person name="Nielsen K.L."/>
        </authorList>
    </citation>
    <scope>NUCLEOTIDE SEQUENCE</scope>
    <source>
        <strain evidence="3">IBT 29677</strain>
    </source>
</reference>
<dbReference type="PANTHER" id="PTHR38122:SF1">
    <property type="entry name" value="GLYCOPROTEIN X"/>
    <property type="match status" value="1"/>
</dbReference>
<gene>
    <name evidence="3" type="ORF">N7509_004135</name>
</gene>
<keyword evidence="2" id="KW-0812">Transmembrane</keyword>
<evidence type="ECO:0000256" key="1">
    <source>
        <dbReference type="SAM" id="MobiDB-lite"/>
    </source>
</evidence>
<dbReference type="EMBL" id="JAPZBU010000005">
    <property type="protein sequence ID" value="KAJ5404264.1"/>
    <property type="molecule type" value="Genomic_DNA"/>
</dbReference>
<keyword evidence="2" id="KW-0472">Membrane</keyword>
<keyword evidence="2" id="KW-1133">Transmembrane helix</keyword>
<feature type="region of interest" description="Disordered" evidence="1">
    <location>
        <begin position="217"/>
        <end position="268"/>
    </location>
</feature>
<organism evidence="3 4">
    <name type="scientific">Penicillium cosmopolitanum</name>
    <dbReference type="NCBI Taxonomy" id="1131564"/>
    <lineage>
        <taxon>Eukaryota</taxon>
        <taxon>Fungi</taxon>
        <taxon>Dikarya</taxon>
        <taxon>Ascomycota</taxon>
        <taxon>Pezizomycotina</taxon>
        <taxon>Eurotiomycetes</taxon>
        <taxon>Eurotiomycetidae</taxon>
        <taxon>Eurotiales</taxon>
        <taxon>Aspergillaceae</taxon>
        <taxon>Penicillium</taxon>
    </lineage>
</organism>
<comment type="caution">
    <text evidence="3">The sequence shown here is derived from an EMBL/GenBank/DDBJ whole genome shotgun (WGS) entry which is preliminary data.</text>
</comment>
<accession>A0A9X0BC48</accession>
<dbReference type="AlphaFoldDB" id="A0A9X0BC48"/>
<protein>
    <submittedName>
        <fullName evidence="3">Uncharacterized protein</fullName>
    </submittedName>
</protein>
<feature type="transmembrane region" description="Helical" evidence="2">
    <location>
        <begin position="184"/>
        <end position="206"/>
    </location>
</feature>
<feature type="compositionally biased region" description="Basic and acidic residues" evidence="1">
    <location>
        <begin position="225"/>
        <end position="247"/>
    </location>
</feature>
<name>A0A9X0BC48_9EURO</name>
<reference evidence="3" key="1">
    <citation type="submission" date="2022-12" db="EMBL/GenBank/DDBJ databases">
        <authorList>
            <person name="Petersen C."/>
        </authorList>
    </citation>
    <scope>NUCLEOTIDE SEQUENCE</scope>
    <source>
        <strain evidence="3">IBT 29677</strain>
    </source>
</reference>
<dbReference type="GeneID" id="81367752"/>
<dbReference type="Proteomes" id="UP001147747">
    <property type="component" value="Unassembled WGS sequence"/>
</dbReference>
<dbReference type="OrthoDB" id="5414836at2759"/>
<dbReference type="RefSeq" id="XP_056491506.1">
    <property type="nucleotide sequence ID" value="XM_056628772.1"/>
</dbReference>
<evidence type="ECO:0000256" key="2">
    <source>
        <dbReference type="SAM" id="Phobius"/>
    </source>
</evidence>
<evidence type="ECO:0000313" key="4">
    <source>
        <dbReference type="Proteomes" id="UP001147747"/>
    </source>
</evidence>
<proteinExistence type="predicted"/>
<dbReference type="PANTHER" id="PTHR38122">
    <property type="entry name" value="GLYCOPROTEIN X"/>
    <property type="match status" value="1"/>
</dbReference>
<evidence type="ECO:0000313" key="3">
    <source>
        <dbReference type="EMBL" id="KAJ5404264.1"/>
    </source>
</evidence>